<dbReference type="PANTHER" id="PTHR37826">
    <property type="entry name" value="FLOTILLIN BAND_7_5 DOMAIN PROTEIN"/>
    <property type="match status" value="1"/>
</dbReference>
<accession>A0A7M2WZY7</accession>
<keyword evidence="4" id="KW-1185">Reference proteome</keyword>
<dbReference type="InterPro" id="IPR033880">
    <property type="entry name" value="SPFH_YdjI"/>
</dbReference>
<evidence type="ECO:0000313" key="4">
    <source>
        <dbReference type="Proteomes" id="UP000593765"/>
    </source>
</evidence>
<evidence type="ECO:0000259" key="1">
    <source>
        <dbReference type="Pfam" id="PF13421"/>
    </source>
</evidence>
<dbReference type="InterPro" id="IPR025640">
    <property type="entry name" value="GYF_2"/>
</dbReference>
<dbReference type="Gene3D" id="3.30.479.30">
    <property type="entry name" value="Band 7 domain"/>
    <property type="match status" value="1"/>
</dbReference>
<protein>
    <submittedName>
        <fullName evidence="3">SPFH domain-containing protein</fullName>
    </submittedName>
</protein>
<dbReference type="CDD" id="cd03408">
    <property type="entry name" value="SPFH_like_u1"/>
    <property type="match status" value="1"/>
</dbReference>
<organism evidence="3 4">
    <name type="scientific">Humisphaera borealis</name>
    <dbReference type="NCBI Taxonomy" id="2807512"/>
    <lineage>
        <taxon>Bacteria</taxon>
        <taxon>Pseudomonadati</taxon>
        <taxon>Planctomycetota</taxon>
        <taxon>Phycisphaerae</taxon>
        <taxon>Tepidisphaerales</taxon>
        <taxon>Tepidisphaeraceae</taxon>
        <taxon>Humisphaera</taxon>
    </lineage>
</organism>
<evidence type="ECO:0000259" key="2">
    <source>
        <dbReference type="Pfam" id="PF14237"/>
    </source>
</evidence>
<proteinExistence type="predicted"/>
<reference evidence="3 4" key="1">
    <citation type="submission" date="2020-10" db="EMBL/GenBank/DDBJ databases">
        <title>Wide distribution of Phycisphaera-like planctomycetes from WD2101 soil group in peatlands and genome analysis of the first cultivated representative.</title>
        <authorList>
            <person name="Dedysh S.N."/>
            <person name="Beletsky A.V."/>
            <person name="Ivanova A."/>
            <person name="Kulichevskaya I.S."/>
            <person name="Suzina N.E."/>
            <person name="Philippov D.A."/>
            <person name="Rakitin A.L."/>
            <person name="Mardanov A.V."/>
            <person name="Ravin N.V."/>
        </authorList>
    </citation>
    <scope>NUCLEOTIDE SEQUENCE [LARGE SCALE GENOMIC DNA]</scope>
    <source>
        <strain evidence="3 4">M1803</strain>
    </source>
</reference>
<feature type="domain" description="GYF" evidence="2">
    <location>
        <begin position="310"/>
        <end position="358"/>
    </location>
</feature>
<gene>
    <name evidence="3" type="ORF">IPV69_06470</name>
</gene>
<evidence type="ECO:0000313" key="3">
    <source>
        <dbReference type="EMBL" id="QOV90999.1"/>
    </source>
</evidence>
<dbReference type="SUPFAM" id="SSF117892">
    <property type="entry name" value="Band 7/SPFH domain"/>
    <property type="match status" value="1"/>
</dbReference>
<dbReference type="RefSeq" id="WP_206294107.1">
    <property type="nucleotide sequence ID" value="NZ_CP063458.1"/>
</dbReference>
<feature type="domain" description="SPFH" evidence="1">
    <location>
        <begin position="26"/>
        <end position="237"/>
    </location>
</feature>
<dbReference type="Proteomes" id="UP000593765">
    <property type="component" value="Chromosome"/>
</dbReference>
<dbReference type="KEGG" id="hbs:IPV69_06470"/>
<dbReference type="EMBL" id="CP063458">
    <property type="protein sequence ID" value="QOV90999.1"/>
    <property type="molecule type" value="Genomic_DNA"/>
</dbReference>
<dbReference type="Pfam" id="PF14237">
    <property type="entry name" value="GYF_2"/>
    <property type="match status" value="1"/>
</dbReference>
<dbReference type="AlphaFoldDB" id="A0A7M2WZY7"/>
<dbReference type="Pfam" id="PF13421">
    <property type="entry name" value="Band_7_1"/>
    <property type="match status" value="1"/>
</dbReference>
<dbReference type="PANTHER" id="PTHR37826:SF2">
    <property type="entry name" value="ZINC-RIBBON DOMAIN-CONTAINING PROTEIN"/>
    <property type="match status" value="1"/>
</dbReference>
<dbReference type="InterPro" id="IPR036013">
    <property type="entry name" value="Band_7/SPFH_dom_sf"/>
</dbReference>
<sequence>MGLWDKITGELIDIVEWLDNTRDTMVWRFPRHNNEIKNNAKLIVRESQAAAFVREGALADVFQIPGTYTLDTRNMPILSTLLGWKYGFESPFKAEVYFVSTRVFTDRKWGTKNPFMVRDPEFGPTRIRAFGTFAIQISDVAVFLRNVAGTNSTFSVEQIGDQLRDLMTARFTDACASSKIPVLDMAANQDELGAALLSRINADFEQYGVKVTQLVVENISLPPEVEKAMDKRTSMGVLGNLDNYMKFQAANSLEKAAENPGGTAAMGMGFVMANQLGGQLGGAMNPQAGAAPAQTAGGQPPPLPTSVMFHAAIDGKQAGPFDLNAIQSQIAMGKFNGKTLVWKPGMASWSPAETVAELQGLLANLPPPLPA</sequence>
<name>A0A7M2WZY7_9BACT</name>